<accession>A0A7J8Q972</accession>
<reference evidence="1 2" key="1">
    <citation type="journal article" date="2019" name="Genome Biol. Evol.">
        <title>Insights into the evolution of the New World diploid cottons (Gossypium, subgenus Houzingenia) based on genome sequencing.</title>
        <authorList>
            <person name="Grover C.E."/>
            <person name="Arick M.A. 2nd"/>
            <person name="Thrash A."/>
            <person name="Conover J.L."/>
            <person name="Sanders W.S."/>
            <person name="Peterson D.G."/>
            <person name="Frelichowski J.E."/>
            <person name="Scheffler J.A."/>
            <person name="Scheffler B.E."/>
            <person name="Wendel J.F."/>
        </authorList>
    </citation>
    <scope>NUCLEOTIDE SEQUENCE [LARGE SCALE GENOMIC DNA]</scope>
    <source>
        <strain evidence="1">8</strain>
        <tissue evidence="1">Leaf</tissue>
    </source>
</reference>
<dbReference type="Proteomes" id="UP000593578">
    <property type="component" value="Unassembled WGS sequence"/>
</dbReference>
<evidence type="ECO:0000313" key="2">
    <source>
        <dbReference type="Proteomes" id="UP000593578"/>
    </source>
</evidence>
<gene>
    <name evidence="1" type="ORF">Gorai_007856</name>
</gene>
<dbReference type="AlphaFoldDB" id="A0A7J8Q972"/>
<comment type="caution">
    <text evidence="1">The sequence shown here is derived from an EMBL/GenBank/DDBJ whole genome shotgun (WGS) entry which is preliminary data.</text>
</comment>
<organism evidence="1 2">
    <name type="scientific">Gossypium raimondii</name>
    <name type="common">Peruvian cotton</name>
    <name type="synonym">Gossypium klotzschianum subsp. raimondii</name>
    <dbReference type="NCBI Taxonomy" id="29730"/>
    <lineage>
        <taxon>Eukaryota</taxon>
        <taxon>Viridiplantae</taxon>
        <taxon>Streptophyta</taxon>
        <taxon>Embryophyta</taxon>
        <taxon>Tracheophyta</taxon>
        <taxon>Spermatophyta</taxon>
        <taxon>Magnoliopsida</taxon>
        <taxon>eudicotyledons</taxon>
        <taxon>Gunneridae</taxon>
        <taxon>Pentapetalae</taxon>
        <taxon>rosids</taxon>
        <taxon>malvids</taxon>
        <taxon>Malvales</taxon>
        <taxon>Malvaceae</taxon>
        <taxon>Malvoideae</taxon>
        <taxon>Gossypium</taxon>
    </lineage>
</organism>
<dbReference type="EMBL" id="JABEZZ010000010">
    <property type="protein sequence ID" value="MBA0598077.1"/>
    <property type="molecule type" value="Genomic_DNA"/>
</dbReference>
<name>A0A7J8Q972_GOSRA</name>
<evidence type="ECO:0000313" key="1">
    <source>
        <dbReference type="EMBL" id="MBA0598077.1"/>
    </source>
</evidence>
<protein>
    <submittedName>
        <fullName evidence="1">Uncharacterized protein</fullName>
    </submittedName>
</protein>
<sequence length="46" mass="5655">MFQVLHLHQTQDFHHYLLNLLVSIMVMRQQLTFLLIQLQEDHVIRI</sequence>
<proteinExistence type="predicted"/>